<dbReference type="InterPro" id="IPR036390">
    <property type="entry name" value="WH_DNA-bd_sf"/>
</dbReference>
<protein>
    <submittedName>
        <fullName evidence="5">MarR family winged helix-turn-helix transcriptional regulator</fullName>
    </submittedName>
</protein>
<reference evidence="6" key="1">
    <citation type="journal article" date="2019" name="Int. J. Syst. Evol. Microbiol.">
        <title>The Global Catalogue of Microorganisms (GCM) 10K type strain sequencing project: providing services to taxonomists for standard genome sequencing and annotation.</title>
        <authorList>
            <consortium name="The Broad Institute Genomics Platform"/>
            <consortium name="The Broad Institute Genome Sequencing Center for Infectious Disease"/>
            <person name="Wu L."/>
            <person name="Ma J."/>
        </authorList>
    </citation>
    <scope>NUCLEOTIDE SEQUENCE [LARGE SCALE GENOMIC DNA]</scope>
    <source>
        <strain evidence="6">CCUG 58127</strain>
    </source>
</reference>
<proteinExistence type="predicted"/>
<dbReference type="Gene3D" id="1.10.10.10">
    <property type="entry name" value="Winged helix-like DNA-binding domain superfamily/Winged helix DNA-binding domain"/>
    <property type="match status" value="1"/>
</dbReference>
<evidence type="ECO:0000313" key="6">
    <source>
        <dbReference type="Proteomes" id="UP001596298"/>
    </source>
</evidence>
<sequence length="160" mass="17155">MVDDIDNPVDDQVPGWHLALLLLAGFRDLVDETHQRLADEGHAGARPAHGFALQAIGPGATNADLATRLGVTKQAAAKTIASLEREGYVERAGDTADGRRVIVRPTTRGIEFLALSASAFEHAVTVWRDRVGTEAIDRLGSTLHQLDLPVGRFDLAAWSG</sequence>
<dbReference type="RefSeq" id="WP_382401516.1">
    <property type="nucleotide sequence ID" value="NZ_JBHSWH010000001.1"/>
</dbReference>
<keyword evidence="6" id="KW-1185">Reference proteome</keyword>
<dbReference type="PROSITE" id="PS01117">
    <property type="entry name" value="HTH_MARR_1"/>
    <property type="match status" value="1"/>
</dbReference>
<dbReference type="Proteomes" id="UP001596298">
    <property type="component" value="Unassembled WGS sequence"/>
</dbReference>
<dbReference type="InterPro" id="IPR036388">
    <property type="entry name" value="WH-like_DNA-bd_sf"/>
</dbReference>
<gene>
    <name evidence="5" type="ORF">ACFQDH_11800</name>
</gene>
<feature type="domain" description="HTH marR-type" evidence="4">
    <location>
        <begin position="38"/>
        <end position="136"/>
    </location>
</feature>
<dbReference type="InterPro" id="IPR023187">
    <property type="entry name" value="Tscrpt_reg_MarR-type_CS"/>
</dbReference>
<dbReference type="PANTHER" id="PTHR33164:SF99">
    <property type="entry name" value="MARR FAMILY REGULATORY PROTEIN"/>
    <property type="match status" value="1"/>
</dbReference>
<name>A0ABW2AGK3_9MICO</name>
<keyword evidence="2" id="KW-0238">DNA-binding</keyword>
<evidence type="ECO:0000256" key="1">
    <source>
        <dbReference type="ARBA" id="ARBA00023015"/>
    </source>
</evidence>
<evidence type="ECO:0000256" key="3">
    <source>
        <dbReference type="ARBA" id="ARBA00023163"/>
    </source>
</evidence>
<keyword evidence="3" id="KW-0804">Transcription</keyword>
<organism evidence="5 6">
    <name type="scientific">Flexivirga alba</name>
    <dbReference type="NCBI Taxonomy" id="702742"/>
    <lineage>
        <taxon>Bacteria</taxon>
        <taxon>Bacillati</taxon>
        <taxon>Actinomycetota</taxon>
        <taxon>Actinomycetes</taxon>
        <taxon>Micrococcales</taxon>
        <taxon>Dermacoccaceae</taxon>
        <taxon>Flexivirga</taxon>
    </lineage>
</organism>
<dbReference type="EMBL" id="JBHSWH010000001">
    <property type="protein sequence ID" value="MFC6705931.1"/>
    <property type="molecule type" value="Genomic_DNA"/>
</dbReference>
<dbReference type="InterPro" id="IPR039422">
    <property type="entry name" value="MarR/SlyA-like"/>
</dbReference>
<dbReference type="Pfam" id="PF12802">
    <property type="entry name" value="MarR_2"/>
    <property type="match status" value="1"/>
</dbReference>
<comment type="caution">
    <text evidence="5">The sequence shown here is derived from an EMBL/GenBank/DDBJ whole genome shotgun (WGS) entry which is preliminary data.</text>
</comment>
<dbReference type="InterPro" id="IPR000835">
    <property type="entry name" value="HTH_MarR-typ"/>
</dbReference>
<keyword evidence="1" id="KW-0805">Transcription regulation</keyword>
<evidence type="ECO:0000256" key="2">
    <source>
        <dbReference type="ARBA" id="ARBA00023125"/>
    </source>
</evidence>
<evidence type="ECO:0000313" key="5">
    <source>
        <dbReference type="EMBL" id="MFC6705931.1"/>
    </source>
</evidence>
<accession>A0ABW2AGK3</accession>
<dbReference type="SUPFAM" id="SSF46785">
    <property type="entry name" value="Winged helix' DNA-binding domain"/>
    <property type="match status" value="1"/>
</dbReference>
<dbReference type="SMART" id="SM00347">
    <property type="entry name" value="HTH_MARR"/>
    <property type="match status" value="1"/>
</dbReference>
<dbReference type="PANTHER" id="PTHR33164">
    <property type="entry name" value="TRANSCRIPTIONAL REGULATOR, MARR FAMILY"/>
    <property type="match status" value="1"/>
</dbReference>
<evidence type="ECO:0000259" key="4">
    <source>
        <dbReference type="SMART" id="SM00347"/>
    </source>
</evidence>